<evidence type="ECO:0000313" key="5">
    <source>
        <dbReference type="EMBL" id="BDR92359.1"/>
    </source>
</evidence>
<evidence type="ECO:0000313" key="8">
    <source>
        <dbReference type="Proteomes" id="UP001060771"/>
    </source>
</evidence>
<evidence type="ECO:0000313" key="6">
    <source>
        <dbReference type="EMBL" id="GGI74961.1"/>
    </source>
</evidence>
<dbReference type="Gene3D" id="3.40.920.10">
    <property type="entry name" value="Pyruvate-ferredoxin oxidoreductase, PFOR, domain III"/>
    <property type="match status" value="1"/>
</dbReference>
<dbReference type="GeneID" id="76207000"/>
<reference evidence="6" key="2">
    <citation type="submission" date="2020-09" db="EMBL/GenBank/DDBJ databases">
        <authorList>
            <person name="Sun Q."/>
            <person name="Ohkuma M."/>
        </authorList>
    </citation>
    <scope>NUCLEOTIDE SEQUENCE</scope>
    <source>
        <strain evidence="6">JCM 11219</strain>
    </source>
</reference>
<dbReference type="InterPro" id="IPR019752">
    <property type="entry name" value="Pyrv/ketoisovalerate_OxRed_cat"/>
</dbReference>
<gene>
    <name evidence="6" type="ORF">GCM10007112_09700</name>
    <name evidence="5" type="ORF">Vsou_14520</name>
</gene>
<sequence>MPEVHEIIFYGRSGDGIHMIADQLVQTLIKRGFYVISYPEYDPERRETLAKVHIRVSKEPINAREPVSKPEIAVFFDVRLLQNNRETIGVGKLIVNAPSKELVSKYLGNTDAHVISIDIHGLRRAGSNYPQYVVDSVLKALFSEP</sequence>
<keyword evidence="2" id="KW-0560">Oxidoreductase</keyword>
<dbReference type="PANTHER" id="PTHR43366">
    <property type="entry name" value="PYRUVATE SYNTHASE SUBUNIT PORC"/>
    <property type="match status" value="1"/>
</dbReference>
<accession>A0A830EEH7</accession>
<dbReference type="EMBL" id="AP026830">
    <property type="protein sequence ID" value="BDR92359.1"/>
    <property type="molecule type" value="Genomic_DNA"/>
</dbReference>
<dbReference type="EMBL" id="BMNM01000003">
    <property type="protein sequence ID" value="GGI74961.1"/>
    <property type="molecule type" value="Genomic_DNA"/>
</dbReference>
<dbReference type="SUPFAM" id="SSF53323">
    <property type="entry name" value="Pyruvate-ferredoxin oxidoreductase, PFOR, domain III"/>
    <property type="match status" value="1"/>
</dbReference>
<evidence type="ECO:0000256" key="3">
    <source>
        <dbReference type="ARBA" id="ARBA00049357"/>
    </source>
</evidence>
<dbReference type="Proteomes" id="UP001060771">
    <property type="component" value="Chromosome"/>
</dbReference>
<dbReference type="AlphaFoldDB" id="A0A830EEH7"/>
<dbReference type="OrthoDB" id="27298at2157"/>
<evidence type="ECO:0000259" key="4">
    <source>
        <dbReference type="Pfam" id="PF01558"/>
    </source>
</evidence>
<reference evidence="5" key="4">
    <citation type="journal article" date="2023" name="Microbiol. Resour. Announc.">
        <title>Complete Genome Sequence of Vulcanisaeta souniana Strain IC-059, a Hyperthermophilic Archaeon Isolated from Hot Spring Water in Japan.</title>
        <authorList>
            <person name="Kato S."/>
            <person name="Itoh T."/>
            <person name="Wu L."/>
            <person name="Ma J."/>
            <person name="Ohkuma M."/>
        </authorList>
    </citation>
    <scope>NUCLEOTIDE SEQUENCE</scope>
    <source>
        <strain evidence="5">JCM 11219</strain>
    </source>
</reference>
<reference evidence="8" key="3">
    <citation type="submission" date="2022-09" db="EMBL/GenBank/DDBJ databases">
        <title>Complete genome sequence of Vulcanisaeta souniana.</title>
        <authorList>
            <person name="Kato S."/>
            <person name="Itoh T."/>
            <person name="Ohkuma M."/>
        </authorList>
    </citation>
    <scope>NUCLEOTIDE SEQUENCE [LARGE SCALE GENOMIC DNA]</scope>
    <source>
        <strain evidence="8">JCM 11219</strain>
    </source>
</reference>
<dbReference type="EC" id="1.2.7.1" evidence="1"/>
<proteinExistence type="predicted"/>
<dbReference type="GO" id="GO:0019164">
    <property type="term" value="F:pyruvate synthase activity"/>
    <property type="evidence" value="ECO:0007669"/>
    <property type="project" value="UniProtKB-EC"/>
</dbReference>
<evidence type="ECO:0000256" key="2">
    <source>
        <dbReference type="ARBA" id="ARBA00023002"/>
    </source>
</evidence>
<comment type="catalytic activity">
    <reaction evidence="3">
        <text>2 oxidized [2Fe-2S]-[ferredoxin] + pyruvate + CoA = 2 reduced [2Fe-2S]-[ferredoxin] + acetyl-CoA + CO2 + H(+)</text>
        <dbReference type="Rhea" id="RHEA:12765"/>
        <dbReference type="Rhea" id="RHEA-COMP:10000"/>
        <dbReference type="Rhea" id="RHEA-COMP:10001"/>
        <dbReference type="ChEBI" id="CHEBI:15361"/>
        <dbReference type="ChEBI" id="CHEBI:15378"/>
        <dbReference type="ChEBI" id="CHEBI:16526"/>
        <dbReference type="ChEBI" id="CHEBI:33737"/>
        <dbReference type="ChEBI" id="CHEBI:33738"/>
        <dbReference type="ChEBI" id="CHEBI:57287"/>
        <dbReference type="ChEBI" id="CHEBI:57288"/>
        <dbReference type="EC" id="1.2.7.1"/>
    </reaction>
</comment>
<dbReference type="Proteomes" id="UP000657075">
    <property type="component" value="Unassembled WGS sequence"/>
</dbReference>
<reference evidence="6" key="1">
    <citation type="journal article" date="2014" name="Int. J. Syst. Evol. Microbiol.">
        <title>Complete genome sequence of Corynebacterium casei LMG S-19264T (=DSM 44701T), isolated from a smear-ripened cheese.</title>
        <authorList>
            <consortium name="US DOE Joint Genome Institute (JGI-PGF)"/>
            <person name="Walter F."/>
            <person name="Albersmeier A."/>
            <person name="Kalinowski J."/>
            <person name="Ruckert C."/>
        </authorList>
    </citation>
    <scope>NUCLEOTIDE SEQUENCE</scope>
    <source>
        <strain evidence="6">JCM 11219</strain>
    </source>
</reference>
<dbReference type="RefSeq" id="WP_054844218.1">
    <property type="nucleotide sequence ID" value="NZ_AP026830.1"/>
</dbReference>
<evidence type="ECO:0000313" key="7">
    <source>
        <dbReference type="Proteomes" id="UP000657075"/>
    </source>
</evidence>
<dbReference type="PANTHER" id="PTHR43366:SF1">
    <property type="entry name" value="PYRUVATE SYNTHASE SUBUNIT PORC"/>
    <property type="match status" value="1"/>
</dbReference>
<dbReference type="InterPro" id="IPR051626">
    <property type="entry name" value="Oxidoreductase_gamma_subunit"/>
</dbReference>
<name>A0A830EEH7_9CREN</name>
<organism evidence="6 7">
    <name type="scientific">Vulcanisaeta souniana JCM 11219</name>
    <dbReference type="NCBI Taxonomy" id="1293586"/>
    <lineage>
        <taxon>Archaea</taxon>
        <taxon>Thermoproteota</taxon>
        <taxon>Thermoprotei</taxon>
        <taxon>Thermoproteales</taxon>
        <taxon>Thermoproteaceae</taxon>
        <taxon>Vulcanisaeta</taxon>
    </lineage>
</organism>
<evidence type="ECO:0000256" key="1">
    <source>
        <dbReference type="ARBA" id="ARBA00012822"/>
    </source>
</evidence>
<dbReference type="Pfam" id="PF01558">
    <property type="entry name" value="POR"/>
    <property type="match status" value="1"/>
</dbReference>
<keyword evidence="8" id="KW-1185">Reference proteome</keyword>
<protein>
    <recommendedName>
        <fullName evidence="1">pyruvate synthase</fullName>
        <ecNumber evidence="1">1.2.7.1</ecNumber>
    </recommendedName>
</protein>
<feature type="domain" description="Pyruvate/ketoisovalerate oxidoreductase catalytic" evidence="4">
    <location>
        <begin position="14"/>
        <end position="119"/>
    </location>
</feature>
<dbReference type="InterPro" id="IPR002869">
    <property type="entry name" value="Pyrv_flavodox_OxRed_cen"/>
</dbReference>